<keyword evidence="3" id="KW-0804">Transcription</keyword>
<keyword evidence="2" id="KW-0238">DNA-binding</keyword>
<dbReference type="RefSeq" id="WP_100674687.1">
    <property type="nucleotide sequence ID" value="NZ_NJGD01000026.1"/>
</dbReference>
<dbReference type="Pfam" id="PF09339">
    <property type="entry name" value="HTH_IclR"/>
    <property type="match status" value="1"/>
</dbReference>
<evidence type="ECO:0008006" key="8">
    <source>
        <dbReference type="Google" id="ProtNLM"/>
    </source>
</evidence>
<dbReference type="EMBL" id="NJGD01000026">
    <property type="protein sequence ID" value="PJR09878.1"/>
    <property type="molecule type" value="Genomic_DNA"/>
</dbReference>
<evidence type="ECO:0000256" key="1">
    <source>
        <dbReference type="ARBA" id="ARBA00023015"/>
    </source>
</evidence>
<dbReference type="InterPro" id="IPR036388">
    <property type="entry name" value="WH-like_DNA-bd_sf"/>
</dbReference>
<evidence type="ECO:0000313" key="6">
    <source>
        <dbReference type="EMBL" id="PJR09878.1"/>
    </source>
</evidence>
<dbReference type="PANTHER" id="PTHR30136">
    <property type="entry name" value="HELIX-TURN-HELIX TRANSCRIPTIONAL REGULATOR, ICLR FAMILY"/>
    <property type="match status" value="1"/>
</dbReference>
<dbReference type="InterPro" id="IPR029016">
    <property type="entry name" value="GAF-like_dom_sf"/>
</dbReference>
<evidence type="ECO:0000259" key="4">
    <source>
        <dbReference type="PROSITE" id="PS51077"/>
    </source>
</evidence>
<proteinExistence type="predicted"/>
<dbReference type="Gene3D" id="1.10.10.10">
    <property type="entry name" value="Winged helix-like DNA-binding domain superfamily/Winged helix DNA-binding domain"/>
    <property type="match status" value="1"/>
</dbReference>
<dbReference type="GO" id="GO:0003677">
    <property type="term" value="F:DNA binding"/>
    <property type="evidence" value="ECO:0007669"/>
    <property type="project" value="UniProtKB-KW"/>
</dbReference>
<dbReference type="PROSITE" id="PS51077">
    <property type="entry name" value="HTH_ICLR"/>
    <property type="match status" value="1"/>
</dbReference>
<dbReference type="AlphaFoldDB" id="A0A2J0YU05"/>
<dbReference type="InterPro" id="IPR014757">
    <property type="entry name" value="Tscrpt_reg_IclR_C"/>
</dbReference>
<evidence type="ECO:0000313" key="7">
    <source>
        <dbReference type="Proteomes" id="UP000231987"/>
    </source>
</evidence>
<reference evidence="6 7" key="1">
    <citation type="submission" date="2017-06" db="EMBL/GenBank/DDBJ databases">
        <title>Ensifer strains isolated from leguminous trees and herbs display diverse denitrification phenotypes with some acting as strong N2O sinks.</title>
        <authorList>
            <person name="Woliy K."/>
            <person name="Mania D."/>
            <person name="Bakken L.R."/>
            <person name="Frostegard A."/>
        </authorList>
    </citation>
    <scope>NUCLEOTIDE SEQUENCE [LARGE SCALE GENOMIC DNA]</scope>
    <source>
        <strain evidence="6 7">AC50a</strain>
    </source>
</reference>
<dbReference type="GO" id="GO:0045892">
    <property type="term" value="P:negative regulation of DNA-templated transcription"/>
    <property type="evidence" value="ECO:0007669"/>
    <property type="project" value="TreeGrafter"/>
</dbReference>
<organism evidence="6 7">
    <name type="scientific">Rhizobium meliloti</name>
    <name type="common">Ensifer meliloti</name>
    <name type="synonym">Sinorhizobium meliloti</name>
    <dbReference type="NCBI Taxonomy" id="382"/>
    <lineage>
        <taxon>Bacteria</taxon>
        <taxon>Pseudomonadati</taxon>
        <taxon>Pseudomonadota</taxon>
        <taxon>Alphaproteobacteria</taxon>
        <taxon>Hyphomicrobiales</taxon>
        <taxon>Rhizobiaceae</taxon>
        <taxon>Sinorhizobium/Ensifer group</taxon>
        <taxon>Sinorhizobium</taxon>
    </lineage>
</organism>
<sequence length="257" mass="28407">MSLTARKALRLMEALCAAREPLGITELARQMELNLSAVQRLLGTLVEMGYAHQVSGSRKYRATLLMWEVGSKVLAENQTRRNLHPILRQAAHQTGFNAFFVLNNCPFITYFDRVEGHIGLTYSAEMGSSLPMTRTAGGLAISAFLPPHDLEKLFAPAQRGTVGFQPPDREEMMKRIAPVRERRYATSESGMRRGVNSIAAPVWQNDGSICGSITLTADESDLPPSRFAEFGQKVVRWAEEATATLGGQPFPASFYQT</sequence>
<dbReference type="Gene3D" id="3.30.450.40">
    <property type="match status" value="1"/>
</dbReference>
<dbReference type="PROSITE" id="PS51078">
    <property type="entry name" value="ICLR_ED"/>
    <property type="match status" value="1"/>
</dbReference>
<dbReference type="SUPFAM" id="SSF55781">
    <property type="entry name" value="GAF domain-like"/>
    <property type="match status" value="1"/>
</dbReference>
<dbReference type="SUPFAM" id="SSF46785">
    <property type="entry name" value="Winged helix' DNA-binding domain"/>
    <property type="match status" value="1"/>
</dbReference>
<feature type="domain" description="IclR-ED" evidence="5">
    <location>
        <begin position="65"/>
        <end position="247"/>
    </location>
</feature>
<dbReference type="InterPro" id="IPR050707">
    <property type="entry name" value="HTH_MetabolicPath_Reg"/>
</dbReference>
<dbReference type="Proteomes" id="UP000231987">
    <property type="component" value="Unassembled WGS sequence"/>
</dbReference>
<dbReference type="SMART" id="SM00346">
    <property type="entry name" value="HTH_ICLR"/>
    <property type="match status" value="1"/>
</dbReference>
<evidence type="ECO:0000259" key="5">
    <source>
        <dbReference type="PROSITE" id="PS51078"/>
    </source>
</evidence>
<gene>
    <name evidence="6" type="ORF">CEJ86_30145</name>
</gene>
<name>A0A2J0YU05_RHIML</name>
<accession>A0A2J0YU05</accession>
<protein>
    <recommendedName>
        <fullName evidence="8">IclR family transcriptional regulator</fullName>
    </recommendedName>
</protein>
<dbReference type="GO" id="GO:0003700">
    <property type="term" value="F:DNA-binding transcription factor activity"/>
    <property type="evidence" value="ECO:0007669"/>
    <property type="project" value="TreeGrafter"/>
</dbReference>
<keyword evidence="1" id="KW-0805">Transcription regulation</keyword>
<comment type="caution">
    <text evidence="6">The sequence shown here is derived from an EMBL/GenBank/DDBJ whole genome shotgun (WGS) entry which is preliminary data.</text>
</comment>
<evidence type="ECO:0000256" key="2">
    <source>
        <dbReference type="ARBA" id="ARBA00023125"/>
    </source>
</evidence>
<dbReference type="Pfam" id="PF01614">
    <property type="entry name" value="IclR_C"/>
    <property type="match status" value="1"/>
</dbReference>
<dbReference type="PANTHER" id="PTHR30136:SF35">
    <property type="entry name" value="HTH-TYPE TRANSCRIPTIONAL REGULATOR RV1719"/>
    <property type="match status" value="1"/>
</dbReference>
<evidence type="ECO:0000256" key="3">
    <source>
        <dbReference type="ARBA" id="ARBA00023163"/>
    </source>
</evidence>
<feature type="domain" description="HTH iclR-type" evidence="4">
    <location>
        <begin position="2"/>
        <end position="64"/>
    </location>
</feature>
<dbReference type="InterPro" id="IPR005471">
    <property type="entry name" value="Tscrpt_reg_IclR_N"/>
</dbReference>
<dbReference type="InterPro" id="IPR036390">
    <property type="entry name" value="WH_DNA-bd_sf"/>
</dbReference>